<dbReference type="AlphaFoldDB" id="A0A0A9H305"/>
<proteinExistence type="predicted"/>
<organism evidence="2">
    <name type="scientific">Arundo donax</name>
    <name type="common">Giant reed</name>
    <name type="synonym">Donax arundinaceus</name>
    <dbReference type="NCBI Taxonomy" id="35708"/>
    <lineage>
        <taxon>Eukaryota</taxon>
        <taxon>Viridiplantae</taxon>
        <taxon>Streptophyta</taxon>
        <taxon>Embryophyta</taxon>
        <taxon>Tracheophyta</taxon>
        <taxon>Spermatophyta</taxon>
        <taxon>Magnoliopsida</taxon>
        <taxon>Liliopsida</taxon>
        <taxon>Poales</taxon>
        <taxon>Poaceae</taxon>
        <taxon>PACMAD clade</taxon>
        <taxon>Arundinoideae</taxon>
        <taxon>Arundineae</taxon>
        <taxon>Arundo</taxon>
    </lineage>
</organism>
<protein>
    <submittedName>
        <fullName evidence="2">Uncharacterized protein</fullName>
    </submittedName>
</protein>
<keyword evidence="1" id="KW-0812">Transmembrane</keyword>
<name>A0A0A9H305_ARUDO</name>
<reference evidence="2" key="1">
    <citation type="submission" date="2014-09" db="EMBL/GenBank/DDBJ databases">
        <authorList>
            <person name="Magalhaes I.L.F."/>
            <person name="Oliveira U."/>
            <person name="Santos F.R."/>
            <person name="Vidigal T.H.D.A."/>
            <person name="Brescovit A.D."/>
            <person name="Santos A.J."/>
        </authorList>
    </citation>
    <scope>NUCLEOTIDE SEQUENCE</scope>
    <source>
        <tissue evidence="2">Shoot tissue taken approximately 20 cm above the soil surface</tissue>
    </source>
</reference>
<accession>A0A0A9H305</accession>
<evidence type="ECO:0000256" key="1">
    <source>
        <dbReference type="SAM" id="Phobius"/>
    </source>
</evidence>
<evidence type="ECO:0000313" key="2">
    <source>
        <dbReference type="EMBL" id="JAE27268.1"/>
    </source>
</evidence>
<reference evidence="2" key="2">
    <citation type="journal article" date="2015" name="Data Brief">
        <title>Shoot transcriptome of the giant reed, Arundo donax.</title>
        <authorList>
            <person name="Barrero R.A."/>
            <person name="Guerrero F.D."/>
            <person name="Moolhuijzen P."/>
            <person name="Goolsby J.A."/>
            <person name="Tidwell J."/>
            <person name="Bellgard S.E."/>
            <person name="Bellgard M.I."/>
        </authorList>
    </citation>
    <scope>NUCLEOTIDE SEQUENCE</scope>
    <source>
        <tissue evidence="2">Shoot tissue taken approximately 20 cm above the soil surface</tissue>
    </source>
</reference>
<keyword evidence="1" id="KW-1133">Transmembrane helix</keyword>
<dbReference type="EMBL" id="GBRH01170628">
    <property type="protein sequence ID" value="JAE27268.1"/>
    <property type="molecule type" value="Transcribed_RNA"/>
</dbReference>
<keyword evidence="1" id="KW-0472">Membrane</keyword>
<feature type="transmembrane region" description="Helical" evidence="1">
    <location>
        <begin position="41"/>
        <end position="61"/>
    </location>
</feature>
<sequence>MLNSEARILELERTSGFYGTYYFCHNYSFPTFSFSIRCRDLCCKFLLVVVIAFASLSRLAATK</sequence>